<comment type="similarity">
    <text evidence="1">Belongs to the short-chain dehydrogenases/reductases (SDR) family.</text>
</comment>
<keyword evidence="3" id="KW-0560">Oxidoreductase</keyword>
<gene>
    <name evidence="5" type="ORF">BOH78_2294</name>
</gene>
<dbReference type="PANTHER" id="PTHR43008:SF8">
    <property type="entry name" value="BENZIL REDUCTASE ((S)-BENZOIN FORMING) IRC24"/>
    <property type="match status" value="1"/>
</dbReference>
<dbReference type="PANTHER" id="PTHR43008">
    <property type="entry name" value="BENZIL REDUCTASE"/>
    <property type="match status" value="1"/>
</dbReference>
<comment type="caution">
    <text evidence="5">The sequence shown here is derived from an EMBL/GenBank/DDBJ whole genome shotgun (WGS) entry which is preliminary data.</text>
</comment>
<dbReference type="VEuPathDB" id="FungiDB:C5L36_0D03040"/>
<dbReference type="InterPro" id="IPR036291">
    <property type="entry name" value="NAD(P)-bd_dom_sf"/>
</dbReference>
<feature type="domain" description="Ketoreductase" evidence="4">
    <location>
        <begin position="265"/>
        <end position="453"/>
    </location>
</feature>
<dbReference type="FunFam" id="3.40.50.720:FF:000084">
    <property type="entry name" value="Short-chain dehydrogenase reductase"/>
    <property type="match status" value="1"/>
</dbReference>
<dbReference type="EMBL" id="MQVM01000009">
    <property type="protein sequence ID" value="ONH74592.1"/>
    <property type="molecule type" value="Genomic_DNA"/>
</dbReference>
<dbReference type="SUPFAM" id="SSF51735">
    <property type="entry name" value="NAD(P)-binding Rossmann-fold domains"/>
    <property type="match status" value="2"/>
</dbReference>
<keyword evidence="2" id="KW-0521">NADP</keyword>
<dbReference type="GO" id="GO:0050664">
    <property type="term" value="F:oxidoreductase activity, acting on NAD(P)H, oxygen as acceptor"/>
    <property type="evidence" value="ECO:0007669"/>
    <property type="project" value="TreeGrafter"/>
</dbReference>
<evidence type="ECO:0000313" key="6">
    <source>
        <dbReference type="Proteomes" id="UP000189274"/>
    </source>
</evidence>
<dbReference type="InterPro" id="IPR020904">
    <property type="entry name" value="Sc_DH/Rdtase_CS"/>
</dbReference>
<evidence type="ECO:0000256" key="1">
    <source>
        <dbReference type="ARBA" id="ARBA00006484"/>
    </source>
</evidence>
<dbReference type="SMART" id="SM00822">
    <property type="entry name" value="PKS_KR"/>
    <property type="match status" value="1"/>
</dbReference>
<accession>A0A1V2LN34</accession>
<evidence type="ECO:0000259" key="4">
    <source>
        <dbReference type="SMART" id="SM00822"/>
    </source>
</evidence>
<dbReference type="Pfam" id="PF00106">
    <property type="entry name" value="adh_short"/>
    <property type="match status" value="2"/>
</dbReference>
<dbReference type="GO" id="GO:0016616">
    <property type="term" value="F:oxidoreductase activity, acting on the CH-OH group of donors, NAD or NADP as acceptor"/>
    <property type="evidence" value="ECO:0007669"/>
    <property type="project" value="UniProtKB-ARBA"/>
</dbReference>
<dbReference type="InterPro" id="IPR002347">
    <property type="entry name" value="SDR_fam"/>
</dbReference>
<evidence type="ECO:0000256" key="2">
    <source>
        <dbReference type="ARBA" id="ARBA00022857"/>
    </source>
</evidence>
<evidence type="ECO:0000313" key="5">
    <source>
        <dbReference type="EMBL" id="ONH74592.1"/>
    </source>
</evidence>
<dbReference type="Gene3D" id="3.40.50.720">
    <property type="entry name" value="NAD(P)-binding Rossmann-like Domain"/>
    <property type="match status" value="2"/>
</dbReference>
<proteinExistence type="inferred from homology"/>
<protein>
    <submittedName>
        <fullName evidence="5">Benzil reductase ((S)-benzoin forming) IRC24</fullName>
    </submittedName>
</protein>
<name>A0A1V2LN34_PICKU</name>
<dbReference type="InterPro" id="IPR057326">
    <property type="entry name" value="KR_dom"/>
</dbReference>
<organism evidence="5 6">
    <name type="scientific">Pichia kudriavzevii</name>
    <name type="common">Yeast</name>
    <name type="synonym">Issatchenkia orientalis</name>
    <dbReference type="NCBI Taxonomy" id="4909"/>
    <lineage>
        <taxon>Eukaryota</taxon>
        <taxon>Fungi</taxon>
        <taxon>Dikarya</taxon>
        <taxon>Ascomycota</taxon>
        <taxon>Saccharomycotina</taxon>
        <taxon>Pichiomycetes</taxon>
        <taxon>Pichiales</taxon>
        <taxon>Pichiaceae</taxon>
        <taxon>Pichia</taxon>
    </lineage>
</organism>
<dbReference type="AlphaFoldDB" id="A0A1V2LN34"/>
<dbReference type="PRINTS" id="PR00081">
    <property type="entry name" value="GDHRDH"/>
</dbReference>
<dbReference type="PROSITE" id="PS00061">
    <property type="entry name" value="ADH_SHORT"/>
    <property type="match status" value="2"/>
</dbReference>
<reference evidence="6" key="1">
    <citation type="journal article" date="2017" name="Genome Announc.">
        <title>Genome sequences of Cyberlindnera fabianii 65, Pichia kudriavzevii 129, and Saccharomyces cerevisiae 131 isolated from fermented masau fruits in Zimbabwe.</title>
        <authorList>
            <person name="van Rijswijck I.M.H."/>
            <person name="Derks M.F.L."/>
            <person name="Abee T."/>
            <person name="de Ridder D."/>
            <person name="Smid E.J."/>
        </authorList>
    </citation>
    <scope>NUCLEOTIDE SEQUENCE [LARGE SCALE GENOMIC DNA]</scope>
    <source>
        <strain evidence="6">129</strain>
    </source>
</reference>
<dbReference type="Proteomes" id="UP000189274">
    <property type="component" value="Unassembled WGS sequence"/>
</dbReference>
<sequence length="516" mass="56617">MSPKVIIITGASRGMGKTMAEVLIKESPDVRLTLVARSGDKLKEFYDSLDKKDQERVHYVAGDLSDEATMDRLISETVSKFGKINSIIFNAAVLDPIGHIDHLDTKAMRKLFEVNFFSLVELTQKLIPELRKAAKEDGIPSACVYVSSSAAHMAYDGWLAYGASKAAVNHLALDLASEEGGHIRSISIDPGVVDTNMQTNIRNVLGKNMNSEAHEMFIGLHESGKLLKPEVPGGVCALLALKGVAQNLNGKFLEHCDKELAEYQYTIIVTGASRGLGKSIASSILARYQDSQVVLVARNKLLLDEFVNSQNEEDRNRILVINGDITKTDTIEKCISQTLNRFGRIDGVVFNAGVLGPVGHLHENNIDIKEVRNCFEINFFSIIAFLEKLLSTSDVKLLDIIFVSSGASCRGIDGWLAYGTSKAALNQLCVQLHSEYSGRVRCTSMAPGVVDTAMQELIRSDHISNGMTDSAHKMFVDLYSNGKLLNPDTVGSLYAKMVVEGIPENVQGRYCRWDEL</sequence>
<evidence type="ECO:0000256" key="3">
    <source>
        <dbReference type="ARBA" id="ARBA00023002"/>
    </source>
</evidence>